<gene>
    <name evidence="3" type="ORF">LAL4801_02053</name>
</gene>
<proteinExistence type="predicted"/>
<reference evidence="4" key="1">
    <citation type="submission" date="2015-07" db="EMBL/GenBank/DDBJ databases">
        <authorList>
            <person name="Rodrigo-Torres Lidia"/>
            <person name="Arahal R.David."/>
        </authorList>
    </citation>
    <scope>NUCLEOTIDE SEQUENCE [LARGE SCALE GENOMIC DNA]</scope>
    <source>
        <strain evidence="4">CECT 4801</strain>
    </source>
</reference>
<dbReference type="PROSITE" id="PS51257">
    <property type="entry name" value="PROKAR_LIPOPROTEIN"/>
    <property type="match status" value="1"/>
</dbReference>
<feature type="chain" id="PRO_5005807338" evidence="2">
    <location>
        <begin position="26"/>
        <end position="73"/>
    </location>
</feature>
<evidence type="ECO:0000256" key="2">
    <source>
        <dbReference type="SAM" id="SignalP"/>
    </source>
</evidence>
<keyword evidence="4" id="KW-1185">Reference proteome</keyword>
<organism evidence="3 4">
    <name type="scientific">Roseibium aggregatum</name>
    <dbReference type="NCBI Taxonomy" id="187304"/>
    <lineage>
        <taxon>Bacteria</taxon>
        <taxon>Pseudomonadati</taxon>
        <taxon>Pseudomonadota</taxon>
        <taxon>Alphaproteobacteria</taxon>
        <taxon>Hyphomicrobiales</taxon>
        <taxon>Stappiaceae</taxon>
        <taxon>Roseibium</taxon>
    </lineage>
</organism>
<protein>
    <submittedName>
        <fullName evidence="3">Uncharacterized protein</fullName>
    </submittedName>
</protein>
<feature type="compositionally biased region" description="Basic residues" evidence="1">
    <location>
        <begin position="63"/>
        <end position="73"/>
    </location>
</feature>
<sequence>MMKTTSFALAAVMSTFLIQATPASAGQSCWGLEGQALQDCIDNLVDELGKIGHESNSDTQTVKIKKSSRQKSR</sequence>
<evidence type="ECO:0000313" key="3">
    <source>
        <dbReference type="EMBL" id="CTQ43613.1"/>
    </source>
</evidence>
<dbReference type="AlphaFoldDB" id="A0A0M6Y213"/>
<feature type="signal peptide" evidence="2">
    <location>
        <begin position="1"/>
        <end position="25"/>
    </location>
</feature>
<name>A0A0M6Y213_9HYPH</name>
<dbReference type="EMBL" id="CXST01000001">
    <property type="protein sequence ID" value="CTQ43613.1"/>
    <property type="molecule type" value="Genomic_DNA"/>
</dbReference>
<accession>A0A0M6Y213</accession>
<dbReference type="Proteomes" id="UP000048926">
    <property type="component" value="Unassembled WGS sequence"/>
</dbReference>
<evidence type="ECO:0000313" key="4">
    <source>
        <dbReference type="Proteomes" id="UP000048926"/>
    </source>
</evidence>
<keyword evidence="2" id="KW-0732">Signal</keyword>
<evidence type="ECO:0000256" key="1">
    <source>
        <dbReference type="SAM" id="MobiDB-lite"/>
    </source>
</evidence>
<feature type="region of interest" description="Disordered" evidence="1">
    <location>
        <begin position="52"/>
        <end position="73"/>
    </location>
</feature>
<dbReference type="RefSeq" id="WP_062487708.1">
    <property type="nucleotide sequence ID" value="NZ_CP045617.1"/>
</dbReference>